<keyword evidence="2" id="KW-0808">Transferase</keyword>
<dbReference type="STRING" id="83449.BON30_00425"/>
<dbReference type="Pfam" id="PF09273">
    <property type="entry name" value="Rubis-subs-bind"/>
    <property type="match status" value="1"/>
</dbReference>
<feature type="compositionally biased region" description="Pro residues" evidence="4">
    <location>
        <begin position="1"/>
        <end position="10"/>
    </location>
</feature>
<feature type="domain" description="SET" evidence="5">
    <location>
        <begin position="41"/>
        <end position="251"/>
    </location>
</feature>
<organism evidence="6 7">
    <name type="scientific">Cystobacter ferrugineus</name>
    <dbReference type="NCBI Taxonomy" id="83449"/>
    <lineage>
        <taxon>Bacteria</taxon>
        <taxon>Pseudomonadati</taxon>
        <taxon>Myxococcota</taxon>
        <taxon>Myxococcia</taxon>
        <taxon>Myxococcales</taxon>
        <taxon>Cystobacterineae</taxon>
        <taxon>Archangiaceae</taxon>
        <taxon>Cystobacter</taxon>
    </lineage>
</organism>
<accession>A0A1L9BHV8</accession>
<name>A0A1L9BHV8_9BACT</name>
<dbReference type="EMBL" id="MPIN01000001">
    <property type="protein sequence ID" value="OJH41748.1"/>
    <property type="molecule type" value="Genomic_DNA"/>
</dbReference>
<dbReference type="Gene3D" id="3.90.1410.10">
    <property type="entry name" value="set domain protein methyltransferase, domain 1"/>
    <property type="match status" value="1"/>
</dbReference>
<evidence type="ECO:0000256" key="1">
    <source>
        <dbReference type="ARBA" id="ARBA00022603"/>
    </source>
</evidence>
<dbReference type="Gene3D" id="3.90.1420.10">
    <property type="entry name" value="Rubisco LSMT, substrate-binding domain"/>
    <property type="match status" value="1"/>
</dbReference>
<dbReference type="PROSITE" id="PS50280">
    <property type="entry name" value="SET"/>
    <property type="match status" value="1"/>
</dbReference>
<comment type="caution">
    <text evidence="6">The sequence shown here is derived from an EMBL/GenBank/DDBJ whole genome shotgun (WGS) entry which is preliminary data.</text>
</comment>
<dbReference type="InterPro" id="IPR036464">
    <property type="entry name" value="Rubisco_LSMT_subst-bd_sf"/>
</dbReference>
<keyword evidence="7" id="KW-1185">Reference proteome</keyword>
<reference evidence="7" key="1">
    <citation type="submission" date="2016-11" db="EMBL/GenBank/DDBJ databases">
        <authorList>
            <person name="Shukria A."/>
            <person name="Stevens D.C."/>
        </authorList>
    </citation>
    <scope>NUCLEOTIDE SEQUENCE [LARGE SCALE GENOMIC DNA]</scope>
    <source>
        <strain evidence="7">Cbfe23</strain>
    </source>
</reference>
<evidence type="ECO:0000259" key="5">
    <source>
        <dbReference type="PROSITE" id="PS50280"/>
    </source>
</evidence>
<dbReference type="RefSeq" id="WP_071895793.1">
    <property type="nucleotide sequence ID" value="NZ_MPIN01000001.1"/>
</dbReference>
<dbReference type="InterPro" id="IPR046341">
    <property type="entry name" value="SET_dom_sf"/>
</dbReference>
<evidence type="ECO:0000256" key="2">
    <source>
        <dbReference type="ARBA" id="ARBA00022679"/>
    </source>
</evidence>
<dbReference type="PANTHER" id="PTHR13271">
    <property type="entry name" value="UNCHARACTERIZED PUTATIVE METHYLTRANSFERASE"/>
    <property type="match status" value="1"/>
</dbReference>
<dbReference type="GO" id="GO:0016279">
    <property type="term" value="F:protein-lysine N-methyltransferase activity"/>
    <property type="evidence" value="ECO:0007669"/>
    <property type="project" value="TreeGrafter"/>
</dbReference>
<keyword evidence="3" id="KW-0949">S-adenosyl-L-methionine</keyword>
<keyword evidence="1" id="KW-0489">Methyltransferase</keyword>
<dbReference type="GO" id="GO:0032259">
    <property type="term" value="P:methylation"/>
    <property type="evidence" value="ECO:0007669"/>
    <property type="project" value="UniProtKB-KW"/>
</dbReference>
<evidence type="ECO:0000313" key="6">
    <source>
        <dbReference type="EMBL" id="OJH41748.1"/>
    </source>
</evidence>
<dbReference type="AlphaFoldDB" id="A0A1L9BHV8"/>
<dbReference type="CDD" id="cd10527">
    <property type="entry name" value="SET_LSMT"/>
    <property type="match status" value="1"/>
</dbReference>
<dbReference type="SUPFAM" id="SSF81822">
    <property type="entry name" value="RuBisCo LSMT C-terminal, substrate-binding domain"/>
    <property type="match status" value="1"/>
</dbReference>
<proteinExistence type="predicted"/>
<reference evidence="6 7" key="2">
    <citation type="submission" date="2016-12" db="EMBL/GenBank/DDBJ databases">
        <title>Draft Genome Sequence of Cystobacter ferrugineus Strain Cbfe23.</title>
        <authorList>
            <person name="Akbar S."/>
            <person name="Dowd S.E."/>
            <person name="Stevens D.C."/>
        </authorList>
    </citation>
    <scope>NUCLEOTIDE SEQUENCE [LARGE SCALE GENOMIC DNA]</scope>
    <source>
        <strain evidence="6 7">Cbfe23</strain>
    </source>
</reference>
<dbReference type="InterPro" id="IPR015353">
    <property type="entry name" value="Rubisco_LSMT_subst-bd"/>
</dbReference>
<dbReference type="Pfam" id="PF00856">
    <property type="entry name" value="SET"/>
    <property type="match status" value="1"/>
</dbReference>
<evidence type="ECO:0000256" key="4">
    <source>
        <dbReference type="SAM" id="MobiDB-lite"/>
    </source>
</evidence>
<protein>
    <recommendedName>
        <fullName evidence="5">SET domain-containing protein</fullName>
    </recommendedName>
</protein>
<dbReference type="InterPro" id="IPR050600">
    <property type="entry name" value="SETD3_SETD6_MTase"/>
</dbReference>
<dbReference type="Proteomes" id="UP000182229">
    <property type="component" value="Unassembled WGS sequence"/>
</dbReference>
<evidence type="ECO:0000256" key="3">
    <source>
        <dbReference type="ARBA" id="ARBA00022691"/>
    </source>
</evidence>
<dbReference type="SUPFAM" id="SSF82199">
    <property type="entry name" value="SET domain"/>
    <property type="match status" value="1"/>
</dbReference>
<evidence type="ECO:0000313" key="7">
    <source>
        <dbReference type="Proteomes" id="UP000182229"/>
    </source>
</evidence>
<feature type="region of interest" description="Disordered" evidence="4">
    <location>
        <begin position="1"/>
        <end position="22"/>
    </location>
</feature>
<gene>
    <name evidence="6" type="ORF">BON30_00425</name>
</gene>
<dbReference type="InterPro" id="IPR001214">
    <property type="entry name" value="SET_dom"/>
</dbReference>
<sequence length="459" mass="51803">MNSASPPSPPATSGLRTSAESSEQKLSSLLRWMEQGGALFPKMHIVRQADGERSVLARSDIAEGEVVLQIPTTHLFTLERAKASDIGRRIQSQLQPDNDFLYLASWLLEEKHRGADSFWKPFVDSLPEAYPHVPLFYSEQERARLQGSQMERLVEVQRQSFEQEYAQLRGKLPEYERFGFEEYVWARISLYSRLFSLKGGLQGPSLVPLSDMFNHRQPPDVLWSTSEDGQTFRMIAQRAVPAGAEIHTHYGAKSSDVFLLHSGFVPDGNEENDEVYLSVGLPPGDPLASVKQQMFGLGSATAKHPFKVSRQGKYLASWSVFSFLRMAHASPDEFLALSNRLLSGTKTIAPVSVACEERVLGTLAAACEERLKGFPTTLEEDERLLREGPLSPNERSCVLLRRQEKRLLRDYLELTRAGRALLRQPREEIEQLAARADSPWGWFDGYVRNDLLGLLRQKK</sequence>